<comment type="caution">
    <text evidence="1">The sequence shown here is derived from an EMBL/GenBank/DDBJ whole genome shotgun (WGS) entry which is preliminary data.</text>
</comment>
<evidence type="ECO:0008006" key="2">
    <source>
        <dbReference type="Google" id="ProtNLM"/>
    </source>
</evidence>
<organism evidence="1">
    <name type="scientific">marine sediment metagenome</name>
    <dbReference type="NCBI Taxonomy" id="412755"/>
    <lineage>
        <taxon>unclassified sequences</taxon>
        <taxon>metagenomes</taxon>
        <taxon>ecological metagenomes</taxon>
    </lineage>
</organism>
<dbReference type="EMBL" id="LAZR01067501">
    <property type="protein sequence ID" value="KKK51453.1"/>
    <property type="molecule type" value="Genomic_DNA"/>
</dbReference>
<evidence type="ECO:0000313" key="1">
    <source>
        <dbReference type="EMBL" id="KKK51453.1"/>
    </source>
</evidence>
<accession>A0A0F8W4F7</accession>
<dbReference type="AlphaFoldDB" id="A0A0F8W4F7"/>
<sequence length="77" mass="8875">MEETASEHGVTLSQVKDIANSMFEFVAEIMSEGDRKGLNFAEIRLMRWGVFKVKEGRRRHFKRLQDERNKGTDEGSG</sequence>
<proteinExistence type="predicted"/>
<reference evidence="1" key="1">
    <citation type="journal article" date="2015" name="Nature">
        <title>Complex archaea that bridge the gap between prokaryotes and eukaryotes.</title>
        <authorList>
            <person name="Spang A."/>
            <person name="Saw J.H."/>
            <person name="Jorgensen S.L."/>
            <person name="Zaremba-Niedzwiedzka K."/>
            <person name="Martijn J."/>
            <person name="Lind A.E."/>
            <person name="van Eijk R."/>
            <person name="Schleper C."/>
            <person name="Guy L."/>
            <person name="Ettema T.J."/>
        </authorList>
    </citation>
    <scope>NUCLEOTIDE SEQUENCE</scope>
</reference>
<protein>
    <recommendedName>
        <fullName evidence="2">HU domain-containing protein</fullName>
    </recommendedName>
</protein>
<name>A0A0F8W4F7_9ZZZZ</name>
<gene>
    <name evidence="1" type="ORF">LCGC14_3114820</name>
</gene>